<feature type="compositionally biased region" description="Basic and acidic residues" evidence="1">
    <location>
        <begin position="222"/>
        <end position="243"/>
    </location>
</feature>
<protein>
    <recommendedName>
        <fullName evidence="2">DUF8035 domain-containing protein</fullName>
    </recommendedName>
</protein>
<feature type="compositionally biased region" description="Basic and acidic residues" evidence="1">
    <location>
        <begin position="309"/>
        <end position="326"/>
    </location>
</feature>
<feature type="compositionally biased region" description="Basic and acidic residues" evidence="1">
    <location>
        <begin position="507"/>
        <end position="516"/>
    </location>
</feature>
<keyword evidence="4" id="KW-1185">Reference proteome</keyword>
<dbReference type="Pfam" id="PF26118">
    <property type="entry name" value="DUF8035"/>
    <property type="match status" value="1"/>
</dbReference>
<feature type="region of interest" description="Disordered" evidence="1">
    <location>
        <begin position="67"/>
        <end position="557"/>
    </location>
</feature>
<dbReference type="PANTHER" id="PTHR42081:SF1">
    <property type="entry name" value="ZINC FINGER PROTEIN DHHC DOMAIN CONTAINING PROTEIN"/>
    <property type="match status" value="1"/>
</dbReference>
<feature type="compositionally biased region" description="Basic and acidic residues" evidence="1">
    <location>
        <begin position="608"/>
        <end position="634"/>
    </location>
</feature>
<dbReference type="EMBL" id="LFJN01000009">
    <property type="protein sequence ID" value="KPI41628.1"/>
    <property type="molecule type" value="Genomic_DNA"/>
</dbReference>
<dbReference type="VEuPathDB" id="FungiDB:AB675_9404"/>
<gene>
    <name evidence="3" type="ORF">AB675_9404</name>
</gene>
<dbReference type="AlphaFoldDB" id="A0A0N0NNK2"/>
<feature type="compositionally biased region" description="Basic and acidic residues" evidence="1">
    <location>
        <begin position="339"/>
        <end position="352"/>
    </location>
</feature>
<dbReference type="RefSeq" id="XP_018001591.1">
    <property type="nucleotide sequence ID" value="XM_018149934.1"/>
</dbReference>
<evidence type="ECO:0000256" key="1">
    <source>
        <dbReference type="SAM" id="MobiDB-lite"/>
    </source>
</evidence>
<dbReference type="PANTHER" id="PTHR42081">
    <property type="entry name" value="ZINC FINGER PROTEIN DHHC DOMAIN CONTAINING PROTEIN"/>
    <property type="match status" value="1"/>
</dbReference>
<feature type="compositionally biased region" description="Polar residues" evidence="1">
    <location>
        <begin position="72"/>
        <end position="94"/>
    </location>
</feature>
<accession>A0A0N0NNK2</accession>
<feature type="region of interest" description="Disordered" evidence="1">
    <location>
        <begin position="600"/>
        <end position="680"/>
    </location>
</feature>
<reference evidence="3 4" key="1">
    <citation type="submission" date="2015-06" db="EMBL/GenBank/DDBJ databases">
        <title>Draft genome of the ant-associated black yeast Phialophora attae CBS 131958.</title>
        <authorList>
            <person name="Moreno L.F."/>
            <person name="Stielow B.J."/>
            <person name="de Hoog S."/>
            <person name="Vicente V.A."/>
            <person name="Weiss V.A."/>
            <person name="de Vries M."/>
            <person name="Cruz L.M."/>
            <person name="Souza E.M."/>
        </authorList>
    </citation>
    <scope>NUCLEOTIDE SEQUENCE [LARGE SCALE GENOMIC DNA]</scope>
    <source>
        <strain evidence="3 4">CBS 131958</strain>
    </source>
</reference>
<evidence type="ECO:0000259" key="2">
    <source>
        <dbReference type="Pfam" id="PF26118"/>
    </source>
</evidence>
<feature type="compositionally biased region" description="Basic residues" evidence="1">
    <location>
        <begin position="379"/>
        <end position="388"/>
    </location>
</feature>
<feature type="region of interest" description="Disordered" evidence="1">
    <location>
        <begin position="1"/>
        <end position="26"/>
    </location>
</feature>
<dbReference type="GeneID" id="28741814"/>
<comment type="caution">
    <text evidence="3">The sequence shown here is derived from an EMBL/GenBank/DDBJ whole genome shotgun (WGS) entry which is preliminary data.</text>
</comment>
<evidence type="ECO:0000313" key="3">
    <source>
        <dbReference type="EMBL" id="KPI41628.1"/>
    </source>
</evidence>
<dbReference type="Proteomes" id="UP000038010">
    <property type="component" value="Unassembled WGS sequence"/>
</dbReference>
<organism evidence="3 4">
    <name type="scientific">Cyphellophora attinorum</name>
    <dbReference type="NCBI Taxonomy" id="1664694"/>
    <lineage>
        <taxon>Eukaryota</taxon>
        <taxon>Fungi</taxon>
        <taxon>Dikarya</taxon>
        <taxon>Ascomycota</taxon>
        <taxon>Pezizomycotina</taxon>
        <taxon>Eurotiomycetes</taxon>
        <taxon>Chaetothyriomycetidae</taxon>
        <taxon>Chaetothyriales</taxon>
        <taxon>Cyphellophoraceae</taxon>
        <taxon>Cyphellophora</taxon>
    </lineage>
</organism>
<name>A0A0N0NNK2_9EURO</name>
<sequence>MDNRYRPRSPPGHRRLPAQDPRVSTGFISTSYEPAYSSYPRSAVEPPYSHARHSSIYDPAPYVKRHAYNDPYSGSVSRTQYPATSFSRPRNNSAVVADTRRPVSMYGGQSSSPTRYKPVVSNAPRDRPRSPPSYNSARDDSKYLVPARSNGSDHHQRHYSARGADVDRLAPAGRSSKRPEGIKDDDFSYTGPREQFARDYPDRGPSSRDTLPRDVPPPRDFPPVRERDMPPPRDIPPPRRERPVSVMDPLDLKSASLRRDPLPPSRQPDRLEPVRRSVYDDVPDRSSDLPQRRHSMRQPVVHQPPLTQDLRDDGRGPIREIVDRTAPRVRRERYDDDDPPPKLRQREMEPPHDPTAGIANALMKSKKSDEPSDSDERKERRRRRHHHHKDEDELDQGDPGLPADAKHRALPETEDNHNQQRDSGYGTSRREDPGDSPDDEHVKRRHRRRHHDRDSEDVPAEDGLQPPHQHAERDVSQVMMVQDTIDVRTISPGDEDDGRKRRVTLVEPERKEEFKPKGILKPQRMTPFPEDPNPTREGVAPLKESGKQNQPGIPDGARWTKISRMLVNPEALEKYNERFEEREEYVIVLRVLTREEITKFAEKTQQIRAERERQWQEQVEERRSAEAERRHHPDDEDDEDDDEEADLPRAALDSKPAEPGLDPQDLINPEHQPAAIPGASFANAPLPEIKLDDVEAANYSTNV</sequence>
<evidence type="ECO:0000313" key="4">
    <source>
        <dbReference type="Proteomes" id="UP000038010"/>
    </source>
</evidence>
<proteinExistence type="predicted"/>
<feature type="compositionally biased region" description="Basic and acidic residues" evidence="1">
    <location>
        <begin position="195"/>
        <end position="212"/>
    </location>
</feature>
<feature type="compositionally biased region" description="Basic and acidic residues" evidence="1">
    <location>
        <begin position="177"/>
        <end position="186"/>
    </location>
</feature>
<feature type="compositionally biased region" description="Acidic residues" evidence="1">
    <location>
        <begin position="635"/>
        <end position="645"/>
    </location>
</feature>
<dbReference type="STRING" id="1664694.A0A0N0NNK2"/>
<dbReference type="OrthoDB" id="5418088at2759"/>
<dbReference type="InterPro" id="IPR058348">
    <property type="entry name" value="DUF8035"/>
</dbReference>
<feature type="compositionally biased region" description="Basic and acidic residues" evidence="1">
    <location>
        <begin position="404"/>
        <end position="420"/>
    </location>
</feature>
<feature type="domain" description="DUF8035" evidence="2">
    <location>
        <begin position="557"/>
        <end position="610"/>
    </location>
</feature>
<feature type="compositionally biased region" description="Basic and acidic residues" evidence="1">
    <location>
        <begin position="366"/>
        <end position="378"/>
    </location>
</feature>
<feature type="compositionally biased region" description="Basic and acidic residues" evidence="1">
    <location>
        <begin position="257"/>
        <end position="291"/>
    </location>
</feature>